<keyword evidence="1" id="KW-0812">Transmembrane</keyword>
<sequence>MASRLDLWPKELMRDDRDAHAHNPVLIEDLMHRSFIQWYVRALGFGVVYGGVPLFSAFIVPYLHLRDTEEAIKMKHSVFFMLFVP</sequence>
<protein>
    <submittedName>
        <fullName evidence="2">Uncharacterized protein</fullName>
    </submittedName>
</protein>
<organism evidence="2 3">
    <name type="scientific">Plakobranchus ocellatus</name>
    <dbReference type="NCBI Taxonomy" id="259542"/>
    <lineage>
        <taxon>Eukaryota</taxon>
        <taxon>Metazoa</taxon>
        <taxon>Spiralia</taxon>
        <taxon>Lophotrochozoa</taxon>
        <taxon>Mollusca</taxon>
        <taxon>Gastropoda</taxon>
        <taxon>Heterobranchia</taxon>
        <taxon>Euthyneura</taxon>
        <taxon>Panpulmonata</taxon>
        <taxon>Sacoglossa</taxon>
        <taxon>Placobranchoidea</taxon>
        <taxon>Plakobranchidae</taxon>
        <taxon>Plakobranchus</taxon>
    </lineage>
</organism>
<accession>A0AAV3YPU6</accession>
<evidence type="ECO:0000256" key="1">
    <source>
        <dbReference type="SAM" id="Phobius"/>
    </source>
</evidence>
<evidence type="ECO:0000313" key="2">
    <source>
        <dbReference type="EMBL" id="GFN84461.1"/>
    </source>
</evidence>
<proteinExistence type="predicted"/>
<evidence type="ECO:0000313" key="3">
    <source>
        <dbReference type="Proteomes" id="UP000735302"/>
    </source>
</evidence>
<dbReference type="Proteomes" id="UP000735302">
    <property type="component" value="Unassembled WGS sequence"/>
</dbReference>
<name>A0AAV3YPU6_9GAST</name>
<feature type="transmembrane region" description="Helical" evidence="1">
    <location>
        <begin position="38"/>
        <end position="65"/>
    </location>
</feature>
<keyword evidence="3" id="KW-1185">Reference proteome</keyword>
<reference evidence="2 3" key="1">
    <citation type="journal article" date="2021" name="Elife">
        <title>Chloroplast acquisition without the gene transfer in kleptoplastic sea slugs, Plakobranchus ocellatus.</title>
        <authorList>
            <person name="Maeda T."/>
            <person name="Takahashi S."/>
            <person name="Yoshida T."/>
            <person name="Shimamura S."/>
            <person name="Takaki Y."/>
            <person name="Nagai Y."/>
            <person name="Toyoda A."/>
            <person name="Suzuki Y."/>
            <person name="Arimoto A."/>
            <person name="Ishii H."/>
            <person name="Satoh N."/>
            <person name="Nishiyama T."/>
            <person name="Hasebe M."/>
            <person name="Maruyama T."/>
            <person name="Minagawa J."/>
            <person name="Obokata J."/>
            <person name="Shigenobu S."/>
        </authorList>
    </citation>
    <scope>NUCLEOTIDE SEQUENCE [LARGE SCALE GENOMIC DNA]</scope>
</reference>
<comment type="caution">
    <text evidence="2">The sequence shown here is derived from an EMBL/GenBank/DDBJ whole genome shotgun (WGS) entry which is preliminary data.</text>
</comment>
<gene>
    <name evidence="2" type="ORF">PoB_001096700</name>
</gene>
<dbReference type="EMBL" id="BLXT01001319">
    <property type="protein sequence ID" value="GFN84461.1"/>
    <property type="molecule type" value="Genomic_DNA"/>
</dbReference>
<dbReference type="AlphaFoldDB" id="A0AAV3YPU6"/>
<keyword evidence="1" id="KW-0472">Membrane</keyword>
<keyword evidence="1" id="KW-1133">Transmembrane helix</keyword>